<dbReference type="EMBL" id="CM000366">
    <property type="protein sequence ID" value="EDX18386.1"/>
    <property type="molecule type" value="Genomic_DNA"/>
</dbReference>
<dbReference type="HOGENOM" id="CLU_1808233_0_0_1"/>
<protein>
    <submittedName>
        <fullName evidence="1">GD17442</fullName>
    </submittedName>
</protein>
<evidence type="ECO:0000313" key="2">
    <source>
        <dbReference type="Proteomes" id="UP000000304"/>
    </source>
</evidence>
<keyword evidence="2" id="KW-1185">Reference proteome</keyword>
<sequence length="143" mass="16065">MEPKHSANPVPQEHHLIGCACQSASLVSSRPRLLASSRADRQLGISAVGGNLGPANGYMGVGIWLCGYVDIWVNGSMGIWVYGYWYWYWSTGSTGWIYWNYPLIGVVPGDEFINKEYVLRDGDDVRTWFGGNYSDCPYPIRYD</sequence>
<evidence type="ECO:0000313" key="1">
    <source>
        <dbReference type="EMBL" id="EDX18386.1"/>
    </source>
</evidence>
<organism evidence="1 2">
    <name type="scientific">Drosophila simulans</name>
    <name type="common">Fruit fly</name>
    <dbReference type="NCBI Taxonomy" id="7240"/>
    <lineage>
        <taxon>Eukaryota</taxon>
        <taxon>Metazoa</taxon>
        <taxon>Ecdysozoa</taxon>
        <taxon>Arthropoda</taxon>
        <taxon>Hexapoda</taxon>
        <taxon>Insecta</taxon>
        <taxon>Pterygota</taxon>
        <taxon>Neoptera</taxon>
        <taxon>Endopterygota</taxon>
        <taxon>Diptera</taxon>
        <taxon>Brachycera</taxon>
        <taxon>Muscomorpha</taxon>
        <taxon>Ephydroidea</taxon>
        <taxon>Drosophilidae</taxon>
        <taxon>Drosophila</taxon>
        <taxon>Sophophora</taxon>
    </lineage>
</organism>
<gene>
    <name evidence="1" type="primary">Dsim\GD17442</name>
    <name evidence="1" type="ORF">Dsim_GD17442</name>
</gene>
<dbReference type="AlphaFoldDB" id="B4R7Q3"/>
<dbReference type="Proteomes" id="UP000000304">
    <property type="component" value="Chromosome X"/>
</dbReference>
<name>B4R7Q3_DROSI</name>
<proteinExistence type="predicted"/>
<accession>B4R7Q3</accession>
<reference evidence="1 2" key="1">
    <citation type="journal article" date="2007" name="Nature">
        <title>Evolution of genes and genomes on the Drosophila phylogeny.</title>
        <authorList>
            <consortium name="Drosophila 12 Genomes Consortium"/>
            <person name="Clark A.G."/>
            <person name="Eisen M.B."/>
            <person name="Smith D.R."/>
            <person name="Bergman C.M."/>
            <person name="Oliver B."/>
            <person name="Markow T.A."/>
            <person name="Kaufman T.C."/>
            <person name="Kellis M."/>
            <person name="Gelbart W."/>
            <person name="Iyer V.N."/>
            <person name="Pollard D.A."/>
            <person name="Sackton T.B."/>
            <person name="Larracuente A.M."/>
            <person name="Singh N.D."/>
            <person name="Abad J.P."/>
            <person name="Abt D.N."/>
            <person name="Adryan B."/>
            <person name="Aguade M."/>
            <person name="Akashi H."/>
            <person name="Anderson W.W."/>
            <person name="Aquadro C.F."/>
            <person name="Ardell D.H."/>
            <person name="Arguello R."/>
            <person name="Artieri C.G."/>
            <person name="Barbash D.A."/>
            <person name="Barker D."/>
            <person name="Barsanti P."/>
            <person name="Batterham P."/>
            <person name="Batzoglou S."/>
            <person name="Begun D."/>
            <person name="Bhutkar A."/>
            <person name="Blanco E."/>
            <person name="Bosak S.A."/>
            <person name="Bradley R.K."/>
            <person name="Brand A.D."/>
            <person name="Brent M.R."/>
            <person name="Brooks A.N."/>
            <person name="Brown R.H."/>
            <person name="Butlin R.K."/>
            <person name="Caggese C."/>
            <person name="Calvi B.R."/>
            <person name="Bernardo de Carvalho A."/>
            <person name="Caspi A."/>
            <person name="Castrezana S."/>
            <person name="Celniker S.E."/>
            <person name="Chang J.L."/>
            <person name="Chapple C."/>
            <person name="Chatterji S."/>
            <person name="Chinwalla A."/>
            <person name="Civetta A."/>
            <person name="Clifton S.W."/>
            <person name="Comeron J.M."/>
            <person name="Costello J.C."/>
            <person name="Coyne J.A."/>
            <person name="Daub J."/>
            <person name="David R.G."/>
            <person name="Delcher A.L."/>
            <person name="Delehaunty K."/>
            <person name="Do C.B."/>
            <person name="Ebling H."/>
            <person name="Edwards K."/>
            <person name="Eickbush T."/>
            <person name="Evans J.D."/>
            <person name="Filipski A."/>
            <person name="Findeiss S."/>
            <person name="Freyhult E."/>
            <person name="Fulton L."/>
            <person name="Fulton R."/>
            <person name="Garcia A.C."/>
            <person name="Gardiner A."/>
            <person name="Garfield D.A."/>
            <person name="Garvin B.E."/>
            <person name="Gibson G."/>
            <person name="Gilbert D."/>
            <person name="Gnerre S."/>
            <person name="Godfrey J."/>
            <person name="Good R."/>
            <person name="Gotea V."/>
            <person name="Gravely B."/>
            <person name="Greenberg A.J."/>
            <person name="Griffiths-Jones S."/>
            <person name="Gross S."/>
            <person name="Guigo R."/>
            <person name="Gustafson E.A."/>
            <person name="Haerty W."/>
            <person name="Hahn M.W."/>
            <person name="Halligan D.L."/>
            <person name="Halpern A.L."/>
            <person name="Halter G.M."/>
            <person name="Han M.V."/>
            <person name="Heger A."/>
            <person name="Hillier L."/>
            <person name="Hinrichs A.S."/>
            <person name="Holmes I."/>
            <person name="Hoskins R.A."/>
            <person name="Hubisz M.J."/>
            <person name="Hultmark D."/>
            <person name="Huntley M.A."/>
            <person name="Jaffe D.B."/>
            <person name="Jagadeeshan S."/>
            <person name="Jeck W.R."/>
            <person name="Johnson J."/>
            <person name="Jones C.D."/>
            <person name="Jordan W.C."/>
            <person name="Karpen G.H."/>
            <person name="Kataoka E."/>
            <person name="Keightley P.D."/>
            <person name="Kheradpour P."/>
            <person name="Kirkness E.F."/>
            <person name="Koerich L.B."/>
            <person name="Kristiansen K."/>
            <person name="Kudrna D."/>
            <person name="Kulathinal R.J."/>
            <person name="Kumar S."/>
            <person name="Kwok R."/>
            <person name="Lander E."/>
            <person name="Langley C.H."/>
            <person name="Lapoint R."/>
            <person name="Lazzaro B.P."/>
            <person name="Lee S.J."/>
            <person name="Levesque L."/>
            <person name="Li R."/>
            <person name="Lin C.F."/>
            <person name="Lin M.F."/>
            <person name="Lindblad-Toh K."/>
            <person name="Llopart A."/>
            <person name="Long M."/>
            <person name="Low L."/>
            <person name="Lozovsky E."/>
            <person name="Lu J."/>
            <person name="Luo M."/>
            <person name="Machado C.A."/>
            <person name="Makalowski W."/>
            <person name="Marzo M."/>
            <person name="Matsuda M."/>
            <person name="Matzkin L."/>
            <person name="McAllister B."/>
            <person name="McBride C.S."/>
            <person name="McKernan B."/>
            <person name="McKernan K."/>
            <person name="Mendez-Lago M."/>
            <person name="Minx P."/>
            <person name="Mollenhauer M.U."/>
            <person name="Montooth K."/>
            <person name="Mount S.M."/>
            <person name="Mu X."/>
            <person name="Myers E."/>
            <person name="Negre B."/>
            <person name="Newfeld S."/>
            <person name="Nielsen R."/>
            <person name="Noor M.A."/>
            <person name="O'Grady P."/>
            <person name="Pachter L."/>
            <person name="Papaceit M."/>
            <person name="Parisi M.J."/>
            <person name="Parisi M."/>
            <person name="Parts L."/>
            <person name="Pedersen J.S."/>
            <person name="Pesole G."/>
            <person name="Phillippy A.M."/>
            <person name="Ponting C.P."/>
            <person name="Pop M."/>
            <person name="Porcelli D."/>
            <person name="Powell J.R."/>
            <person name="Prohaska S."/>
            <person name="Pruitt K."/>
            <person name="Puig M."/>
            <person name="Quesneville H."/>
            <person name="Ram K.R."/>
            <person name="Rand D."/>
            <person name="Rasmussen M.D."/>
            <person name="Reed L.K."/>
            <person name="Reenan R."/>
            <person name="Reily A."/>
            <person name="Remington K.A."/>
            <person name="Rieger T.T."/>
            <person name="Ritchie M.G."/>
            <person name="Robin C."/>
            <person name="Rogers Y.H."/>
            <person name="Rohde C."/>
            <person name="Rozas J."/>
            <person name="Rubenfield M.J."/>
            <person name="Ruiz A."/>
            <person name="Russo S."/>
            <person name="Salzberg S.L."/>
            <person name="Sanchez-Gracia A."/>
            <person name="Saranga D.J."/>
            <person name="Sato H."/>
            <person name="Schaeffer S.W."/>
            <person name="Schatz M.C."/>
            <person name="Schlenke T."/>
            <person name="Schwartz R."/>
            <person name="Segarra C."/>
            <person name="Singh R.S."/>
            <person name="Sirot L."/>
            <person name="Sirota M."/>
            <person name="Sisneros N.B."/>
            <person name="Smith C.D."/>
            <person name="Smith T.F."/>
            <person name="Spieth J."/>
            <person name="Stage D.E."/>
            <person name="Stark A."/>
            <person name="Stephan W."/>
            <person name="Strausberg R.L."/>
            <person name="Strempel S."/>
            <person name="Sturgill D."/>
            <person name="Sutton G."/>
            <person name="Sutton G.G."/>
            <person name="Tao W."/>
            <person name="Teichmann S."/>
            <person name="Tobari Y.N."/>
            <person name="Tomimura Y."/>
            <person name="Tsolas J.M."/>
            <person name="Valente V.L."/>
            <person name="Venter E."/>
            <person name="Venter J.C."/>
            <person name="Vicario S."/>
            <person name="Vieira F.G."/>
            <person name="Vilella A.J."/>
            <person name="Villasante A."/>
            <person name="Walenz B."/>
            <person name="Wang J."/>
            <person name="Wasserman M."/>
            <person name="Watts T."/>
            <person name="Wilson D."/>
            <person name="Wilson R.K."/>
            <person name="Wing R.A."/>
            <person name="Wolfner M.F."/>
            <person name="Wong A."/>
            <person name="Wong G.K."/>
            <person name="Wu C.I."/>
            <person name="Wu G."/>
            <person name="Yamamoto D."/>
            <person name="Yang H.P."/>
            <person name="Yang S.P."/>
            <person name="Yorke J.A."/>
            <person name="Yoshida K."/>
            <person name="Zdobnov E."/>
            <person name="Zhang P."/>
            <person name="Zhang Y."/>
            <person name="Zimin A.V."/>
            <person name="Baldwin J."/>
            <person name="Abdouelleil A."/>
            <person name="Abdulkadir J."/>
            <person name="Abebe A."/>
            <person name="Abera B."/>
            <person name="Abreu J."/>
            <person name="Acer S.C."/>
            <person name="Aftuck L."/>
            <person name="Alexander A."/>
            <person name="An P."/>
            <person name="Anderson E."/>
            <person name="Anderson S."/>
            <person name="Arachi H."/>
            <person name="Azer M."/>
            <person name="Bachantsang P."/>
            <person name="Barry A."/>
            <person name="Bayul T."/>
            <person name="Berlin A."/>
            <person name="Bessette D."/>
            <person name="Bloom T."/>
            <person name="Blye J."/>
            <person name="Boguslavskiy L."/>
            <person name="Bonnet C."/>
            <person name="Boukhgalter B."/>
            <person name="Bourzgui I."/>
            <person name="Brown A."/>
            <person name="Cahill P."/>
            <person name="Channer S."/>
            <person name="Cheshatsang Y."/>
            <person name="Chuda L."/>
            <person name="Citroen M."/>
            <person name="Collymore A."/>
            <person name="Cooke P."/>
            <person name="Costello M."/>
            <person name="D'Aco K."/>
            <person name="Daza R."/>
            <person name="De Haan G."/>
            <person name="DeGray S."/>
            <person name="DeMaso C."/>
            <person name="Dhargay N."/>
            <person name="Dooley K."/>
            <person name="Dooley E."/>
            <person name="Doricent M."/>
            <person name="Dorje P."/>
            <person name="Dorjee K."/>
            <person name="Dupes A."/>
            <person name="Elong R."/>
            <person name="Falk J."/>
            <person name="Farina A."/>
            <person name="Faro S."/>
            <person name="Ferguson D."/>
            <person name="Fisher S."/>
            <person name="Foley C.D."/>
            <person name="Franke A."/>
            <person name="Friedrich D."/>
            <person name="Gadbois L."/>
            <person name="Gearin G."/>
            <person name="Gearin C.R."/>
            <person name="Giannoukos G."/>
            <person name="Goode T."/>
            <person name="Graham J."/>
            <person name="Grandbois E."/>
            <person name="Grewal S."/>
            <person name="Gyaltsen K."/>
            <person name="Hafez N."/>
            <person name="Hagos B."/>
            <person name="Hall J."/>
            <person name="Henson C."/>
            <person name="Hollinger A."/>
            <person name="Honan T."/>
            <person name="Huard M.D."/>
            <person name="Hughes L."/>
            <person name="Hurhula B."/>
            <person name="Husby M.E."/>
            <person name="Kamat A."/>
            <person name="Kanga B."/>
            <person name="Kashin S."/>
            <person name="Khazanovich D."/>
            <person name="Kisner P."/>
            <person name="Lance K."/>
            <person name="Lara M."/>
            <person name="Lee W."/>
            <person name="Lennon N."/>
            <person name="Letendre F."/>
            <person name="LeVine R."/>
            <person name="Lipovsky A."/>
            <person name="Liu X."/>
            <person name="Liu J."/>
            <person name="Liu S."/>
            <person name="Lokyitsang T."/>
            <person name="Lokyitsang Y."/>
            <person name="Lubonja R."/>
            <person name="Lui A."/>
            <person name="MacDonald P."/>
            <person name="Magnisalis V."/>
            <person name="Maru K."/>
            <person name="Matthews C."/>
            <person name="McCusker W."/>
            <person name="McDonough S."/>
            <person name="Mehta T."/>
            <person name="Meldrim J."/>
            <person name="Meneus L."/>
            <person name="Mihai O."/>
            <person name="Mihalev A."/>
            <person name="Mihova T."/>
            <person name="Mittelman R."/>
            <person name="Mlenga V."/>
            <person name="Montmayeur A."/>
            <person name="Mulrain L."/>
            <person name="Navidi A."/>
            <person name="Naylor J."/>
            <person name="Negash T."/>
            <person name="Nguyen T."/>
            <person name="Nguyen N."/>
            <person name="Nicol R."/>
            <person name="Norbu C."/>
            <person name="Norbu N."/>
            <person name="Novod N."/>
            <person name="O'Neill B."/>
            <person name="Osman S."/>
            <person name="Markiewicz E."/>
            <person name="Oyono O.L."/>
            <person name="Patti C."/>
            <person name="Phunkhang P."/>
            <person name="Pierre F."/>
            <person name="Priest M."/>
            <person name="Raghuraman S."/>
            <person name="Rege F."/>
            <person name="Reyes R."/>
            <person name="Rise C."/>
            <person name="Rogov P."/>
            <person name="Ross K."/>
            <person name="Ryan E."/>
            <person name="Settipalli S."/>
            <person name="Shea T."/>
            <person name="Sherpa N."/>
            <person name="Shi L."/>
            <person name="Shih D."/>
            <person name="Sparrow T."/>
            <person name="Spaulding J."/>
            <person name="Stalker J."/>
            <person name="Stange-Thomann N."/>
            <person name="Stavropoulos S."/>
            <person name="Stone C."/>
            <person name="Strader C."/>
            <person name="Tesfaye S."/>
            <person name="Thomson T."/>
            <person name="Thoulutsang Y."/>
            <person name="Thoulutsang D."/>
            <person name="Topham K."/>
            <person name="Topping I."/>
            <person name="Tsamla T."/>
            <person name="Vassiliev H."/>
            <person name="Vo A."/>
            <person name="Wangchuk T."/>
            <person name="Wangdi T."/>
            <person name="Weiand M."/>
            <person name="Wilkinson J."/>
            <person name="Wilson A."/>
            <person name="Yadav S."/>
            <person name="Young G."/>
            <person name="Yu Q."/>
            <person name="Zembek L."/>
            <person name="Zhong D."/>
            <person name="Zimmer A."/>
            <person name="Zwirko Z."/>
            <person name="Jaffe D.B."/>
            <person name="Alvarez P."/>
            <person name="Brockman W."/>
            <person name="Butler J."/>
            <person name="Chin C."/>
            <person name="Gnerre S."/>
            <person name="Grabherr M."/>
            <person name="Kleber M."/>
            <person name="Mauceli E."/>
            <person name="MacCallum I."/>
        </authorList>
    </citation>
    <scope>NUCLEOTIDE SEQUENCE [LARGE SCALE GENOMIC DNA]</scope>
    <source>
        <strain evidence="2">white501</strain>
    </source>
</reference>